<dbReference type="InterPro" id="IPR021276">
    <property type="entry name" value="DUF2855"/>
</dbReference>
<name>A0AAD5UC12_9FUNG</name>
<dbReference type="Gene3D" id="3.40.50.720">
    <property type="entry name" value="NAD(P)-binding Rossmann-like Domain"/>
    <property type="match status" value="1"/>
</dbReference>
<evidence type="ECO:0000313" key="1">
    <source>
        <dbReference type="EMBL" id="KAJ3253639.1"/>
    </source>
</evidence>
<dbReference type="SUPFAM" id="SSF50129">
    <property type="entry name" value="GroES-like"/>
    <property type="match status" value="1"/>
</dbReference>
<accession>A0AAD5UC12</accession>
<dbReference type="EMBL" id="JADGKB010000104">
    <property type="protein sequence ID" value="KAJ3253639.1"/>
    <property type="molecule type" value="Genomic_DNA"/>
</dbReference>
<dbReference type="InterPro" id="IPR011032">
    <property type="entry name" value="GroES-like_sf"/>
</dbReference>
<gene>
    <name evidence="1" type="ORF">HK103_000427</name>
</gene>
<proteinExistence type="predicted"/>
<keyword evidence="2" id="KW-1185">Reference proteome</keyword>
<dbReference type="AlphaFoldDB" id="A0AAD5UC12"/>
<protein>
    <recommendedName>
        <fullName evidence="3">DUF2855 family protein</fullName>
    </recommendedName>
</protein>
<dbReference type="Pfam" id="PF11017">
    <property type="entry name" value="DUF2855"/>
    <property type="match status" value="1"/>
</dbReference>
<reference evidence="1" key="1">
    <citation type="submission" date="2020-05" db="EMBL/GenBank/DDBJ databases">
        <title>Phylogenomic resolution of chytrid fungi.</title>
        <authorList>
            <person name="Stajich J.E."/>
            <person name="Amses K."/>
            <person name="Simmons R."/>
            <person name="Seto K."/>
            <person name="Myers J."/>
            <person name="Bonds A."/>
            <person name="Quandt C.A."/>
            <person name="Barry K."/>
            <person name="Liu P."/>
            <person name="Grigoriev I."/>
            <person name="Longcore J.E."/>
            <person name="James T.Y."/>
        </authorList>
    </citation>
    <scope>NUCLEOTIDE SEQUENCE</scope>
    <source>
        <strain evidence="1">PLAUS21</strain>
    </source>
</reference>
<comment type="caution">
    <text evidence="1">The sequence shown here is derived from an EMBL/GenBank/DDBJ whole genome shotgun (WGS) entry which is preliminary data.</text>
</comment>
<sequence length="360" mass="41129">MNSELVLKKDFVDQVRIQTQPLPPLAPEHVLIRIEIFGLTANNITYIALGKSLQYFDFFPADSADEAKAPVWGIGVIEQSNSPLLKKGERIYGYYPIAKYISFKPVSIKNNFFYVIRDQLPRDRAVYNQYFRANGDPEYIKNNEELMLLFRPLWTTSFFLHDFLVANGFFDAKKVVISSASSKTGYSFALLLKDNDFEVIGLTSKSNVEFVTSLNFYDKVVRYDDISELPTDEPIVYCDFAGSDSLNRTIHNHFGPKLQKQVVAGMSHVSEANSKFGDDKSITFFAPEWIKVRKPKVGDNIVERREKAWNYFIETIVPHVNLKYVNGAKDVVKVYHKMLKGQSTPDEGYILSMFDSSAKL</sequence>
<evidence type="ECO:0000313" key="2">
    <source>
        <dbReference type="Proteomes" id="UP001210925"/>
    </source>
</evidence>
<dbReference type="Proteomes" id="UP001210925">
    <property type="component" value="Unassembled WGS sequence"/>
</dbReference>
<evidence type="ECO:0008006" key="3">
    <source>
        <dbReference type="Google" id="ProtNLM"/>
    </source>
</evidence>
<dbReference type="Gene3D" id="3.90.180.10">
    <property type="entry name" value="Medium-chain alcohol dehydrogenases, catalytic domain"/>
    <property type="match status" value="1"/>
</dbReference>
<organism evidence="1 2">
    <name type="scientific">Boothiomyces macroporosus</name>
    <dbReference type="NCBI Taxonomy" id="261099"/>
    <lineage>
        <taxon>Eukaryota</taxon>
        <taxon>Fungi</taxon>
        <taxon>Fungi incertae sedis</taxon>
        <taxon>Chytridiomycota</taxon>
        <taxon>Chytridiomycota incertae sedis</taxon>
        <taxon>Chytridiomycetes</taxon>
        <taxon>Rhizophydiales</taxon>
        <taxon>Terramycetaceae</taxon>
        <taxon>Boothiomyces</taxon>
    </lineage>
</organism>